<proteinExistence type="predicted"/>
<reference evidence="2" key="1">
    <citation type="submission" date="2023-10" db="EMBL/GenBank/DDBJ databases">
        <authorList>
            <person name="Domelevo Entfellner J.-B."/>
        </authorList>
    </citation>
    <scope>NUCLEOTIDE SEQUENCE</scope>
</reference>
<dbReference type="AlphaFoldDB" id="A0AA86STY3"/>
<accession>A0AA86STY3</accession>
<feature type="non-terminal residue" evidence="2">
    <location>
        <position position="1"/>
    </location>
</feature>
<evidence type="ECO:0000313" key="2">
    <source>
        <dbReference type="EMBL" id="CAJ1972657.1"/>
    </source>
</evidence>
<evidence type="ECO:0000313" key="3">
    <source>
        <dbReference type="Proteomes" id="UP001189624"/>
    </source>
</evidence>
<evidence type="ECO:0000256" key="1">
    <source>
        <dbReference type="SAM" id="MobiDB-lite"/>
    </source>
</evidence>
<dbReference type="EMBL" id="OY731405">
    <property type="protein sequence ID" value="CAJ1972657.1"/>
    <property type="molecule type" value="Genomic_DNA"/>
</dbReference>
<organism evidence="2 3">
    <name type="scientific">Sphenostylis stenocarpa</name>
    <dbReference type="NCBI Taxonomy" id="92480"/>
    <lineage>
        <taxon>Eukaryota</taxon>
        <taxon>Viridiplantae</taxon>
        <taxon>Streptophyta</taxon>
        <taxon>Embryophyta</taxon>
        <taxon>Tracheophyta</taxon>
        <taxon>Spermatophyta</taxon>
        <taxon>Magnoliopsida</taxon>
        <taxon>eudicotyledons</taxon>
        <taxon>Gunneridae</taxon>
        <taxon>Pentapetalae</taxon>
        <taxon>rosids</taxon>
        <taxon>fabids</taxon>
        <taxon>Fabales</taxon>
        <taxon>Fabaceae</taxon>
        <taxon>Papilionoideae</taxon>
        <taxon>50 kb inversion clade</taxon>
        <taxon>NPAAA clade</taxon>
        <taxon>indigoferoid/millettioid clade</taxon>
        <taxon>Phaseoleae</taxon>
        <taxon>Sphenostylis</taxon>
    </lineage>
</organism>
<sequence length="71" mass="7948">RIHAPAGPDNGTTVSTHDHHRPVNCRCRALRLGHGVLPPPSPCPAHLTRDFLHLEPLYYLDYLLPNPSHTQ</sequence>
<protein>
    <submittedName>
        <fullName evidence="2">Uncharacterized protein</fullName>
    </submittedName>
</protein>
<feature type="non-terminal residue" evidence="2">
    <location>
        <position position="71"/>
    </location>
</feature>
<gene>
    <name evidence="2" type="ORF">AYBTSS11_LOCUS24708</name>
</gene>
<dbReference type="Gramene" id="rna-AYBTSS11_LOCUS24708">
    <property type="protein sequence ID" value="CAJ1972657.1"/>
    <property type="gene ID" value="gene-AYBTSS11_LOCUS24708"/>
</dbReference>
<feature type="region of interest" description="Disordered" evidence="1">
    <location>
        <begin position="1"/>
        <end position="20"/>
    </location>
</feature>
<name>A0AA86STY3_9FABA</name>
<keyword evidence="3" id="KW-1185">Reference proteome</keyword>
<dbReference type="Proteomes" id="UP001189624">
    <property type="component" value="Chromosome 8"/>
</dbReference>